<dbReference type="Proteomes" id="UP000501690">
    <property type="component" value="Linkage Group LG10"/>
</dbReference>
<dbReference type="EMBL" id="CP039354">
    <property type="protein sequence ID" value="QCE10609.1"/>
    <property type="molecule type" value="Genomic_DNA"/>
</dbReference>
<name>A0A4D6NDI3_VIGUN</name>
<protein>
    <submittedName>
        <fullName evidence="1">Uncharacterized protein</fullName>
    </submittedName>
</protein>
<evidence type="ECO:0000313" key="2">
    <source>
        <dbReference type="Proteomes" id="UP000501690"/>
    </source>
</evidence>
<dbReference type="AlphaFoldDB" id="A0A4D6NDI3"/>
<accession>A0A4D6NDI3</accession>
<organism evidence="1 2">
    <name type="scientific">Vigna unguiculata</name>
    <name type="common">Cowpea</name>
    <dbReference type="NCBI Taxonomy" id="3917"/>
    <lineage>
        <taxon>Eukaryota</taxon>
        <taxon>Viridiplantae</taxon>
        <taxon>Streptophyta</taxon>
        <taxon>Embryophyta</taxon>
        <taxon>Tracheophyta</taxon>
        <taxon>Spermatophyta</taxon>
        <taxon>Magnoliopsida</taxon>
        <taxon>eudicotyledons</taxon>
        <taxon>Gunneridae</taxon>
        <taxon>Pentapetalae</taxon>
        <taxon>rosids</taxon>
        <taxon>fabids</taxon>
        <taxon>Fabales</taxon>
        <taxon>Fabaceae</taxon>
        <taxon>Papilionoideae</taxon>
        <taxon>50 kb inversion clade</taxon>
        <taxon>NPAAA clade</taxon>
        <taxon>indigoferoid/millettioid clade</taxon>
        <taxon>Phaseoleae</taxon>
        <taxon>Vigna</taxon>
    </lineage>
</organism>
<reference evidence="1 2" key="1">
    <citation type="submission" date="2019-04" db="EMBL/GenBank/DDBJ databases">
        <title>An improved genome assembly and genetic linkage map for asparagus bean, Vigna unguiculata ssp. sesquipedialis.</title>
        <authorList>
            <person name="Xia Q."/>
            <person name="Zhang R."/>
            <person name="Dong Y."/>
        </authorList>
    </citation>
    <scope>NUCLEOTIDE SEQUENCE [LARGE SCALE GENOMIC DNA]</scope>
    <source>
        <tissue evidence="1">Leaf</tissue>
    </source>
</reference>
<keyword evidence="2" id="KW-1185">Reference proteome</keyword>
<gene>
    <name evidence="1" type="ORF">DEO72_LG10g1840</name>
</gene>
<evidence type="ECO:0000313" key="1">
    <source>
        <dbReference type="EMBL" id="QCE10609.1"/>
    </source>
</evidence>
<sequence length="59" mass="6151">MMVQVDVNGDSPTTASLTVAEQWLPTAAMKDGGIVVVGGGSGCRGGWSWWLKLGLGFRV</sequence>
<proteinExistence type="predicted"/>